<dbReference type="RefSeq" id="WP_103913247.1">
    <property type="nucleotide sequence ID" value="NZ_FNUS01000002.1"/>
</dbReference>
<proteinExistence type="predicted"/>
<gene>
    <name evidence="2" type="ORF">SAMN05421847_1259</name>
</gene>
<name>A0A1H5WMD8_9FLAO</name>
<dbReference type="AlphaFoldDB" id="A0A1H5WMD8"/>
<feature type="chain" id="PRO_5009288449" description="Lipoprotein" evidence="1">
    <location>
        <begin position="24"/>
        <end position="180"/>
    </location>
</feature>
<accession>A0A1H5WMD8</accession>
<evidence type="ECO:0000313" key="2">
    <source>
        <dbReference type="EMBL" id="SEG00498.1"/>
    </source>
</evidence>
<evidence type="ECO:0000256" key="1">
    <source>
        <dbReference type="SAM" id="SignalP"/>
    </source>
</evidence>
<dbReference type="PROSITE" id="PS51257">
    <property type="entry name" value="PROKAR_LIPOPROTEIN"/>
    <property type="match status" value="1"/>
</dbReference>
<keyword evidence="3" id="KW-1185">Reference proteome</keyword>
<keyword evidence="1" id="KW-0732">Signal</keyword>
<organism evidence="2 3">
    <name type="scientific">Halpernia humi</name>
    <dbReference type="NCBI Taxonomy" id="493375"/>
    <lineage>
        <taxon>Bacteria</taxon>
        <taxon>Pseudomonadati</taxon>
        <taxon>Bacteroidota</taxon>
        <taxon>Flavobacteriia</taxon>
        <taxon>Flavobacteriales</taxon>
        <taxon>Weeksellaceae</taxon>
        <taxon>Chryseobacterium group</taxon>
        <taxon>Halpernia</taxon>
    </lineage>
</organism>
<sequence>MKVLKYLAITILCLLLSSCAAKYKSGGYYFLDKNQKSYYGNDAQKLFILLSDKFAYDKQEFNCEKISEKDKQLLADFNLKPKHLLFSYHSNSGRESIAFLENGNPNKFKSYKKLDTENFNIYYKTKITKRNIYRENIYPFRNKYIHVLEKSPIFFDRKKDSTSAHKAKIFPLILNKKPLE</sequence>
<protein>
    <recommendedName>
        <fullName evidence="4">Lipoprotein</fullName>
    </recommendedName>
</protein>
<reference evidence="3" key="1">
    <citation type="submission" date="2016-10" db="EMBL/GenBank/DDBJ databases">
        <authorList>
            <person name="Varghese N."/>
            <person name="Submissions S."/>
        </authorList>
    </citation>
    <scope>NUCLEOTIDE SEQUENCE [LARGE SCALE GENOMIC DNA]</scope>
    <source>
        <strain evidence="3">DSM 21580</strain>
    </source>
</reference>
<evidence type="ECO:0000313" key="3">
    <source>
        <dbReference type="Proteomes" id="UP000236738"/>
    </source>
</evidence>
<dbReference type="Proteomes" id="UP000236738">
    <property type="component" value="Unassembled WGS sequence"/>
</dbReference>
<dbReference type="EMBL" id="FNUS01000002">
    <property type="protein sequence ID" value="SEG00498.1"/>
    <property type="molecule type" value="Genomic_DNA"/>
</dbReference>
<evidence type="ECO:0008006" key="4">
    <source>
        <dbReference type="Google" id="ProtNLM"/>
    </source>
</evidence>
<feature type="signal peptide" evidence="1">
    <location>
        <begin position="1"/>
        <end position="23"/>
    </location>
</feature>